<sequence>MSPLGHYHFRVSVGDRKGGGRIDAHLKYQYNFRTGRYRELNRQRNARAGNDETLLYSQSGNLPSWASDDAETFWRASHEFERKNGTQYREFEASLPRGLSLQEQIGLVQSFVSAHFSRHPFSLAVHSKRQSDGLPAAHVHIQISERLNDGIDRSADRFFKRYNAKEPAGGGCKKDSMGTRDRLQTFRQSWAEHCNKSLESVGRLERVDHRSYKDRQIDLQPEKKMAGKKARTLTVVDSVRINESRSARRSYIEALMQTQKLRKELTMYGTLKNIAAHSNTAKHSSAHFSHQAPNKANNVFYINKLREDAAALEKDLNSFLRNPSKQEAKLLSDRLIELAQKTEIEKKEERARTKSENISASHEIVAELIEAIRRGLNFILRIFGIEEIPPFSTSNMKSLPHADEPTAGARSAIGPTVAALRRQEQLLDKYAPVSRSEIRTSVLEKMINSSDAAPEFKKLRAQQNALARAATEQREIQTELRDQLTNSSFINRNRLAKQIADLDIKITNTDRKATGVDHVTCSPRLVR</sequence>
<keyword evidence="5" id="KW-1185">Reference proteome</keyword>
<dbReference type="Gene3D" id="3.30.930.30">
    <property type="match status" value="1"/>
</dbReference>
<dbReference type="Proteomes" id="UP001246576">
    <property type="component" value="Unassembled WGS sequence"/>
</dbReference>
<keyword evidence="2" id="KW-0184">Conjugation</keyword>
<evidence type="ECO:0000259" key="3">
    <source>
        <dbReference type="Pfam" id="PF03389"/>
    </source>
</evidence>
<name>A0ABU2ERT0_9BURK</name>
<dbReference type="EMBL" id="JAVLSJ010000012">
    <property type="protein sequence ID" value="MDR9850885.1"/>
    <property type="molecule type" value="Genomic_DNA"/>
</dbReference>
<comment type="caution">
    <text evidence="4">The sequence shown here is derived from an EMBL/GenBank/DDBJ whole genome shotgun (WGS) entry which is preliminary data.</text>
</comment>
<evidence type="ECO:0000313" key="5">
    <source>
        <dbReference type="Proteomes" id="UP001246576"/>
    </source>
</evidence>
<comment type="similarity">
    <text evidence="1">Belongs to the MobA/MobL family.</text>
</comment>
<evidence type="ECO:0000256" key="2">
    <source>
        <dbReference type="ARBA" id="ARBA00022971"/>
    </source>
</evidence>
<organism evidence="4 5">
    <name type="scientific">Herbaspirillum huttiense subsp. lycopersici</name>
    <dbReference type="NCBI Taxonomy" id="3074428"/>
    <lineage>
        <taxon>Bacteria</taxon>
        <taxon>Pseudomonadati</taxon>
        <taxon>Pseudomonadota</taxon>
        <taxon>Betaproteobacteria</taxon>
        <taxon>Burkholderiales</taxon>
        <taxon>Oxalobacteraceae</taxon>
        <taxon>Herbaspirillum</taxon>
    </lineage>
</organism>
<accession>A0ABU2ERT0</accession>
<protein>
    <submittedName>
        <fullName evidence="4">MobA/MobL family protein</fullName>
    </submittedName>
</protein>
<dbReference type="Pfam" id="PF03389">
    <property type="entry name" value="MobA_MobL"/>
    <property type="match status" value="1"/>
</dbReference>
<evidence type="ECO:0000313" key="4">
    <source>
        <dbReference type="EMBL" id="MDR9850885.1"/>
    </source>
</evidence>
<reference evidence="4" key="1">
    <citation type="submission" date="2023-09" db="EMBL/GenBank/DDBJ databases">
        <title>Description of first Herbaspirillum huttiense subsp. nephrolepsisexaltata and Herbaspirillum huttiense subsp. lycopersicon.</title>
        <authorList>
            <person name="Poudel M."/>
            <person name="Sharma A."/>
            <person name="Goss E."/>
            <person name="Tapia J.H."/>
            <person name="Harmon C.M."/>
            <person name="Jones J.B."/>
        </authorList>
    </citation>
    <scope>NUCLEOTIDE SEQUENCE</scope>
    <source>
        <strain evidence="4">SE1</strain>
    </source>
</reference>
<dbReference type="RefSeq" id="WP_310841209.1">
    <property type="nucleotide sequence ID" value="NZ_JAVLSJ010000012.1"/>
</dbReference>
<proteinExistence type="inferred from homology"/>
<feature type="domain" description="MobA/MobL protein" evidence="3">
    <location>
        <begin position="60"/>
        <end position="230"/>
    </location>
</feature>
<gene>
    <name evidence="4" type="ORF">RI048_21825</name>
</gene>
<dbReference type="InterPro" id="IPR005053">
    <property type="entry name" value="MobA_MobL"/>
</dbReference>
<evidence type="ECO:0000256" key="1">
    <source>
        <dbReference type="ARBA" id="ARBA00010873"/>
    </source>
</evidence>